<reference evidence="2" key="1">
    <citation type="submission" date="2021-02" db="EMBL/GenBank/DDBJ databases">
        <authorList>
            <person name="Nowell W R."/>
        </authorList>
    </citation>
    <scope>NUCLEOTIDE SEQUENCE</scope>
</reference>
<sequence length="303" mass="35031">MKSAYDLDVLRGRCQELPDVRSKMVRVFVSSTFTDTLAERDSLIENIFPKLKDYCRQQYGLEFQYADMRWGIQTESTNNHGEAATCLKEIELCKKYSVATNFVVLLSHRYGPRPIPAQIRASLFELLKDTVVNELNELKDGDLLTKWYQLDTNCMPPAYILQNISSILPNFLSKNTDEIKQADKEWKKISNRLRISLRQAAELCLQREQITESDYDEFFISITEKEIINGILSAKDANERTLCFLREIVDIRDHLSDEKASKYIDMSSSTDIDHEAEKLLNRLRTTRIPTALQSSTSFKSVNF</sequence>
<evidence type="ECO:0000259" key="1">
    <source>
        <dbReference type="Pfam" id="PF13271"/>
    </source>
</evidence>
<feature type="domain" description="DUF4062" evidence="1">
    <location>
        <begin position="26"/>
        <end position="113"/>
    </location>
</feature>
<proteinExistence type="predicted"/>
<dbReference type="InterPro" id="IPR025139">
    <property type="entry name" value="DUF4062"/>
</dbReference>
<organism evidence="2 3">
    <name type="scientific">Adineta steineri</name>
    <dbReference type="NCBI Taxonomy" id="433720"/>
    <lineage>
        <taxon>Eukaryota</taxon>
        <taxon>Metazoa</taxon>
        <taxon>Spiralia</taxon>
        <taxon>Gnathifera</taxon>
        <taxon>Rotifera</taxon>
        <taxon>Eurotatoria</taxon>
        <taxon>Bdelloidea</taxon>
        <taxon>Adinetida</taxon>
        <taxon>Adinetidae</taxon>
        <taxon>Adineta</taxon>
    </lineage>
</organism>
<dbReference type="AlphaFoldDB" id="A0A815V8T8"/>
<comment type="caution">
    <text evidence="2">The sequence shown here is derived from an EMBL/GenBank/DDBJ whole genome shotgun (WGS) entry which is preliminary data.</text>
</comment>
<protein>
    <recommendedName>
        <fullName evidence="1">DUF4062 domain-containing protein</fullName>
    </recommendedName>
</protein>
<dbReference type="InterPro" id="IPR052752">
    <property type="entry name" value="NACHT-WD_repeat"/>
</dbReference>
<dbReference type="Pfam" id="PF13271">
    <property type="entry name" value="DUF4062"/>
    <property type="match status" value="1"/>
</dbReference>
<name>A0A815V8T8_9BILA</name>
<gene>
    <name evidence="2" type="ORF">JYZ213_LOCUS44856</name>
</gene>
<dbReference type="PANTHER" id="PTHR19871">
    <property type="entry name" value="BETA TRANSDUCIN-RELATED PROTEIN"/>
    <property type="match status" value="1"/>
</dbReference>
<evidence type="ECO:0000313" key="3">
    <source>
        <dbReference type="Proteomes" id="UP000663845"/>
    </source>
</evidence>
<dbReference type="PANTHER" id="PTHR19871:SF14">
    <property type="entry name" value="DUF4062 DOMAIN-CONTAINING PROTEIN"/>
    <property type="match status" value="1"/>
</dbReference>
<accession>A0A815V8T8</accession>
<dbReference type="Proteomes" id="UP000663845">
    <property type="component" value="Unassembled WGS sequence"/>
</dbReference>
<dbReference type="EMBL" id="CAJNOG010003135">
    <property type="protein sequence ID" value="CAF1526100.1"/>
    <property type="molecule type" value="Genomic_DNA"/>
</dbReference>
<evidence type="ECO:0000313" key="2">
    <source>
        <dbReference type="EMBL" id="CAF1526100.1"/>
    </source>
</evidence>
<feature type="non-terminal residue" evidence="2">
    <location>
        <position position="303"/>
    </location>
</feature>